<organism evidence="1 2">
    <name type="scientific">Winogradskyella psychrotolerans RS-3</name>
    <dbReference type="NCBI Taxonomy" id="641526"/>
    <lineage>
        <taxon>Bacteria</taxon>
        <taxon>Pseudomonadati</taxon>
        <taxon>Bacteroidota</taxon>
        <taxon>Flavobacteriia</taxon>
        <taxon>Flavobacteriales</taxon>
        <taxon>Flavobacteriaceae</taxon>
        <taxon>Winogradskyella</taxon>
    </lineage>
</organism>
<dbReference type="RefSeq" id="WP_020897606.1">
    <property type="nucleotide sequence ID" value="NZ_ATMR01000192.1"/>
</dbReference>
<dbReference type="PATRIC" id="fig|641526.4.peg.3536"/>
<dbReference type="OrthoDB" id="980925at2"/>
<accession>S7WUK5</accession>
<dbReference type="eggNOG" id="ENOG5031UT0">
    <property type="taxonomic scope" value="Bacteria"/>
</dbReference>
<name>S7WUK5_9FLAO</name>
<proteinExistence type="predicted"/>
<dbReference type="AlphaFoldDB" id="S7WUK5"/>
<dbReference type="EMBL" id="ATMR01000192">
    <property type="protein sequence ID" value="EPR70439.1"/>
    <property type="molecule type" value="Genomic_DNA"/>
</dbReference>
<reference evidence="1 2" key="1">
    <citation type="journal article" date="2013" name="Genome Announc.">
        <title>Draft Genome Sequence of Winogradskyella psychrotolerans RS-3T, Isolated from the Marine Transect of Kongsfjorden, Ny-Alesund, Svalbard, Arctic Ocean.</title>
        <authorList>
            <person name="Kumar Pinnaka A."/>
            <person name="Ara S."/>
            <person name="Singh A."/>
            <person name="Shivaji S."/>
        </authorList>
    </citation>
    <scope>NUCLEOTIDE SEQUENCE [LARGE SCALE GENOMIC DNA]</scope>
    <source>
        <strain evidence="1 2">RS-3</strain>
    </source>
</reference>
<evidence type="ECO:0000313" key="2">
    <source>
        <dbReference type="Proteomes" id="UP000014962"/>
    </source>
</evidence>
<dbReference type="Proteomes" id="UP000014962">
    <property type="component" value="Unassembled WGS sequence"/>
</dbReference>
<keyword evidence="2" id="KW-1185">Reference proteome</keyword>
<gene>
    <name evidence="1" type="ORF">ADIWIN_3567</name>
</gene>
<comment type="caution">
    <text evidence="1">The sequence shown here is derived from an EMBL/GenBank/DDBJ whole genome shotgun (WGS) entry which is preliminary data.</text>
</comment>
<evidence type="ECO:0000313" key="1">
    <source>
        <dbReference type="EMBL" id="EPR70439.1"/>
    </source>
</evidence>
<sequence>MNGKEILDSIINKRLKNGRIQSFFLNGELVDRINVTYLKFDNWISIVSTDEMTTIRKAEDSFESIKSYGDGEFNYPVEQAEIHFPEFEKYIGKKVVEWKELVWKKDNDLSFGINLYFENNLNLIIHNETIPDDKNEYTFENKLPKDLTEK</sequence>
<protein>
    <submittedName>
        <fullName evidence="1">Uncharacterized protein</fullName>
    </submittedName>
</protein>